<dbReference type="Gene3D" id="3.40.50.150">
    <property type="entry name" value="Vaccinia Virus protein VP39"/>
    <property type="match status" value="1"/>
</dbReference>
<evidence type="ECO:0000313" key="4">
    <source>
        <dbReference type="EMBL" id="CAK9078305.1"/>
    </source>
</evidence>
<keyword evidence="2" id="KW-0808">Transferase</keyword>
<dbReference type="PANTHER" id="PTHR43464">
    <property type="entry name" value="METHYLTRANSFERASE"/>
    <property type="match status" value="1"/>
</dbReference>
<dbReference type="InterPro" id="IPR029063">
    <property type="entry name" value="SAM-dependent_MTases_sf"/>
</dbReference>
<accession>A0ABP0PS19</accession>
<evidence type="ECO:0000313" key="5">
    <source>
        <dbReference type="EMBL" id="CAK9078835.1"/>
    </source>
</evidence>
<evidence type="ECO:0000313" key="6">
    <source>
        <dbReference type="Proteomes" id="UP001642484"/>
    </source>
</evidence>
<dbReference type="CDD" id="cd02440">
    <property type="entry name" value="AdoMet_MTases"/>
    <property type="match status" value="1"/>
</dbReference>
<dbReference type="SUPFAM" id="SSF53335">
    <property type="entry name" value="S-adenosyl-L-methionine-dependent methyltransferases"/>
    <property type="match status" value="1"/>
</dbReference>
<gene>
    <name evidence="4" type="ORF">CCMP2556_LOCUS38590</name>
    <name evidence="5" type="ORF">CCMP2556_LOCUS38867</name>
</gene>
<keyword evidence="6" id="KW-1185">Reference proteome</keyword>
<reference evidence="5 6" key="1">
    <citation type="submission" date="2024-02" db="EMBL/GenBank/DDBJ databases">
        <authorList>
            <person name="Chen Y."/>
            <person name="Shah S."/>
            <person name="Dougan E. K."/>
            <person name="Thang M."/>
            <person name="Chan C."/>
        </authorList>
    </citation>
    <scope>NUCLEOTIDE SEQUENCE [LARGE SCALE GENOMIC DNA]</scope>
</reference>
<comment type="caution">
    <text evidence="5">The sequence shown here is derived from an EMBL/GenBank/DDBJ whole genome shotgun (WGS) entry which is preliminary data.</text>
</comment>
<name>A0ABP0PS19_9DINO</name>
<proteinExistence type="predicted"/>
<sequence length="373" mass="42254">MPYQVESHQRHKPLHPPSLCSRKAAYLGSLRRIKALRFLFEPFWACDTGRTLGRLAEAQNPLARLRRQTRDEALELSLERRQDKGIWRLAAGEGLDWQHIRNEFYTAQVQSFAEVSLDDCIDAHAASRQEGLRLLDLGCGVGALLARLRRERGEVIDWPCTAGVTSVHPFDVSMFTPPAGYPEFFEAQLLRFNLDFLADHADTPADLAGRRFDLITSHYCWCHLQDPLGALVCAFGLLRAGGILLFFEPLHAPSNSLPYTDHRLYHWNDQGESKPLFMRQLLQHWQQEVAVFSALERGEGDRKHVLALRKHGENQQLSLPASVCPGATAAPLPAVREARLRCGDQEPFVTPSARSFPEWLQKAKTQRLQRVAL</sequence>
<evidence type="ECO:0000256" key="1">
    <source>
        <dbReference type="ARBA" id="ARBA00022603"/>
    </source>
</evidence>
<dbReference type="Proteomes" id="UP001642484">
    <property type="component" value="Unassembled WGS sequence"/>
</dbReference>
<organism evidence="5 6">
    <name type="scientific">Durusdinium trenchii</name>
    <dbReference type="NCBI Taxonomy" id="1381693"/>
    <lineage>
        <taxon>Eukaryota</taxon>
        <taxon>Sar</taxon>
        <taxon>Alveolata</taxon>
        <taxon>Dinophyceae</taxon>
        <taxon>Suessiales</taxon>
        <taxon>Symbiodiniaceae</taxon>
        <taxon>Durusdinium</taxon>
    </lineage>
</organism>
<keyword evidence="3" id="KW-0949">S-adenosyl-L-methionine</keyword>
<protein>
    <submittedName>
        <fullName evidence="5">Uncharacterized protein</fullName>
    </submittedName>
</protein>
<evidence type="ECO:0000256" key="3">
    <source>
        <dbReference type="ARBA" id="ARBA00022691"/>
    </source>
</evidence>
<dbReference type="PANTHER" id="PTHR43464:SF19">
    <property type="entry name" value="UBIQUINONE BIOSYNTHESIS O-METHYLTRANSFERASE, MITOCHONDRIAL"/>
    <property type="match status" value="1"/>
</dbReference>
<keyword evidence="1" id="KW-0489">Methyltransferase</keyword>
<dbReference type="EMBL" id="CAXAMN010023585">
    <property type="protein sequence ID" value="CAK9078835.1"/>
    <property type="molecule type" value="Genomic_DNA"/>
</dbReference>
<evidence type="ECO:0000256" key="2">
    <source>
        <dbReference type="ARBA" id="ARBA00022679"/>
    </source>
</evidence>
<dbReference type="Pfam" id="PF13489">
    <property type="entry name" value="Methyltransf_23"/>
    <property type="match status" value="1"/>
</dbReference>
<dbReference type="EMBL" id="CAXAMN010023539">
    <property type="protein sequence ID" value="CAK9078305.1"/>
    <property type="molecule type" value="Genomic_DNA"/>
</dbReference>